<organism evidence="2">
    <name type="scientific">Anopheles sinensis</name>
    <name type="common">Mosquito</name>
    <dbReference type="NCBI Taxonomy" id="74873"/>
    <lineage>
        <taxon>Eukaryota</taxon>
        <taxon>Metazoa</taxon>
        <taxon>Ecdysozoa</taxon>
        <taxon>Arthropoda</taxon>
        <taxon>Hexapoda</taxon>
        <taxon>Insecta</taxon>
        <taxon>Pterygota</taxon>
        <taxon>Neoptera</taxon>
        <taxon>Endopterygota</taxon>
        <taxon>Diptera</taxon>
        <taxon>Nematocera</taxon>
        <taxon>Culicoidea</taxon>
        <taxon>Culicidae</taxon>
        <taxon>Anophelinae</taxon>
        <taxon>Anopheles</taxon>
    </lineage>
</organism>
<dbReference type="VEuPathDB" id="VectorBase:ASIS013018"/>
<feature type="compositionally biased region" description="Polar residues" evidence="1">
    <location>
        <begin position="174"/>
        <end position="194"/>
    </location>
</feature>
<dbReference type="VEuPathDB" id="VectorBase:ASIC002900"/>
<dbReference type="EnsemblMetazoa" id="ASIC002900-RA">
    <property type="protein sequence ID" value="ASIC002900-PA"/>
    <property type="gene ID" value="ASIC002900"/>
</dbReference>
<keyword evidence="4" id="KW-1185">Reference proteome</keyword>
<protein>
    <submittedName>
        <fullName evidence="2 3">Uncharacterized protein</fullName>
    </submittedName>
</protein>
<gene>
    <name evidence="2" type="ORF">ZHAS_00002900</name>
</gene>
<dbReference type="EMBL" id="ATLV01011195">
    <property type="status" value="NOT_ANNOTATED_CDS"/>
    <property type="molecule type" value="Genomic_DNA"/>
</dbReference>
<dbReference type="AlphaFoldDB" id="A0A084VD98"/>
<proteinExistence type="predicted"/>
<dbReference type="Proteomes" id="UP000030765">
    <property type="component" value="Unassembled WGS sequence"/>
</dbReference>
<evidence type="ECO:0000313" key="3">
    <source>
        <dbReference type="EnsemblMetazoa" id="ASIC002900-PA"/>
    </source>
</evidence>
<accession>A0A084VD98</accession>
<dbReference type="EMBL" id="KE524650">
    <property type="protein sequence ID" value="KFB35942.1"/>
    <property type="molecule type" value="Genomic_DNA"/>
</dbReference>
<feature type="region of interest" description="Disordered" evidence="1">
    <location>
        <begin position="122"/>
        <end position="213"/>
    </location>
</feature>
<name>A0A084VD98_ANOSI</name>
<feature type="compositionally biased region" description="Low complexity" evidence="1">
    <location>
        <begin position="140"/>
        <end position="155"/>
    </location>
</feature>
<evidence type="ECO:0000256" key="1">
    <source>
        <dbReference type="SAM" id="MobiDB-lite"/>
    </source>
</evidence>
<evidence type="ECO:0000313" key="4">
    <source>
        <dbReference type="Proteomes" id="UP000030765"/>
    </source>
</evidence>
<evidence type="ECO:0000313" key="2">
    <source>
        <dbReference type="EMBL" id="KFB35942.1"/>
    </source>
</evidence>
<sequence>MSFLLTPVLRSFPGVSSAVLLVLYVGCVCGQGFHDDMMEPEMSSMLAYSSFGHQDSEQPGEAIGYNLPVEVDEEDAPISIVPTAYAPVSPPFFGDTNQTGVSNATEQRMPELRHRTEMKSHKASIPGAMPSSHSEFQGSAIGAMTGPAGPPGTQADIGLAAYARVPNHPGNPIHQPQHSNQQSGQSSWTMSFDTTPIPIVQHMPPYQGTRKHT</sequence>
<reference evidence="2 4" key="1">
    <citation type="journal article" date="2014" name="BMC Genomics">
        <title>Genome sequence of Anopheles sinensis provides insight into genetics basis of mosquito competence for malaria parasites.</title>
        <authorList>
            <person name="Zhou D."/>
            <person name="Zhang D."/>
            <person name="Ding G."/>
            <person name="Shi L."/>
            <person name="Hou Q."/>
            <person name="Ye Y."/>
            <person name="Xu Y."/>
            <person name="Zhou H."/>
            <person name="Xiong C."/>
            <person name="Li S."/>
            <person name="Yu J."/>
            <person name="Hong S."/>
            <person name="Yu X."/>
            <person name="Zou P."/>
            <person name="Chen C."/>
            <person name="Chang X."/>
            <person name="Wang W."/>
            <person name="Lv Y."/>
            <person name="Sun Y."/>
            <person name="Ma L."/>
            <person name="Shen B."/>
            <person name="Zhu C."/>
        </authorList>
    </citation>
    <scope>NUCLEOTIDE SEQUENCE [LARGE SCALE GENOMIC DNA]</scope>
</reference>
<reference evidence="3" key="2">
    <citation type="submission" date="2020-05" db="UniProtKB">
        <authorList>
            <consortium name="EnsemblMetazoa"/>
        </authorList>
    </citation>
    <scope>IDENTIFICATION</scope>
</reference>